<feature type="region of interest" description="Disordered" evidence="1">
    <location>
        <begin position="31"/>
        <end position="50"/>
    </location>
</feature>
<comment type="caution">
    <text evidence="2">The sequence shown here is derived from an EMBL/GenBank/DDBJ whole genome shotgun (WGS) entry which is preliminary data.</text>
</comment>
<evidence type="ECO:0000256" key="1">
    <source>
        <dbReference type="SAM" id="MobiDB-lite"/>
    </source>
</evidence>
<evidence type="ECO:0000313" key="3">
    <source>
        <dbReference type="Proteomes" id="UP001210720"/>
    </source>
</evidence>
<name>A0ABT4XQM5_9RHOB</name>
<gene>
    <name evidence="2" type="ORF">PFY00_05670</name>
</gene>
<dbReference type="RefSeq" id="WP_271431567.1">
    <property type="nucleotide sequence ID" value="NZ_JAQIOY010000002.1"/>
</dbReference>
<keyword evidence="3" id="KW-1185">Reference proteome</keyword>
<evidence type="ECO:0000313" key="2">
    <source>
        <dbReference type="EMBL" id="MDA7424205.1"/>
    </source>
</evidence>
<dbReference type="Proteomes" id="UP001210720">
    <property type="component" value="Unassembled WGS sequence"/>
</dbReference>
<organism evidence="2 3">
    <name type="scientific">Thalassococcus lentus</name>
    <dbReference type="NCBI Taxonomy" id="1210524"/>
    <lineage>
        <taxon>Bacteria</taxon>
        <taxon>Pseudomonadati</taxon>
        <taxon>Pseudomonadota</taxon>
        <taxon>Alphaproteobacteria</taxon>
        <taxon>Rhodobacterales</taxon>
        <taxon>Roseobacteraceae</taxon>
        <taxon>Thalassococcus</taxon>
    </lineage>
</organism>
<sequence length="72" mass="8180">MSADKIDETQNARQERLSRLFDLHRQVLDGAREDSLSARPTPATPEHVPNADFARGFLDRATNSLKAKHPRR</sequence>
<proteinExistence type="predicted"/>
<accession>A0ABT4XQM5</accession>
<dbReference type="EMBL" id="JAQIOY010000002">
    <property type="protein sequence ID" value="MDA7424205.1"/>
    <property type="molecule type" value="Genomic_DNA"/>
</dbReference>
<protein>
    <submittedName>
        <fullName evidence="2">Uncharacterized protein</fullName>
    </submittedName>
</protein>
<reference evidence="2 3" key="1">
    <citation type="submission" date="2023-01" db="EMBL/GenBank/DDBJ databases">
        <title>Thalassococcus onchidii sp. nov., isolated from a marine invertebrate from the South China Sea.</title>
        <authorList>
            <person name="Xu S."/>
            <person name="Liu Z."/>
            <person name="Xu Y."/>
        </authorList>
    </citation>
    <scope>NUCLEOTIDE SEQUENCE [LARGE SCALE GENOMIC DNA]</scope>
    <source>
        <strain evidence="2 3">KCTC 32084</strain>
    </source>
</reference>